<organism evidence="2 3">
    <name type="scientific">Kribbella aluminosa</name>
    <dbReference type="NCBI Taxonomy" id="416017"/>
    <lineage>
        <taxon>Bacteria</taxon>
        <taxon>Bacillati</taxon>
        <taxon>Actinomycetota</taxon>
        <taxon>Actinomycetes</taxon>
        <taxon>Propionibacteriales</taxon>
        <taxon>Kribbellaceae</taxon>
        <taxon>Kribbella</taxon>
    </lineage>
</organism>
<comment type="caution">
    <text evidence="2">The sequence shown here is derived from an EMBL/GenBank/DDBJ whole genome shotgun (WGS) entry which is preliminary data.</text>
</comment>
<dbReference type="InterPro" id="IPR056111">
    <property type="entry name" value="DUF7694"/>
</dbReference>
<dbReference type="Proteomes" id="UP000755585">
    <property type="component" value="Unassembled WGS sequence"/>
</dbReference>
<feature type="domain" description="DUF7694" evidence="1">
    <location>
        <begin position="64"/>
        <end position="118"/>
    </location>
</feature>
<name>A0ABS4UBX1_9ACTN</name>
<accession>A0ABS4UBX1</accession>
<dbReference type="RefSeq" id="WP_209692338.1">
    <property type="nucleotide sequence ID" value="NZ_BAAAVU010000028.1"/>
</dbReference>
<evidence type="ECO:0000313" key="3">
    <source>
        <dbReference type="Proteomes" id="UP000755585"/>
    </source>
</evidence>
<gene>
    <name evidence="2" type="ORF">JOF29_000209</name>
</gene>
<sequence>MPKTRKSGNPAKAAGGRQRWTRFVQHENTTTGEQVWQNSRYMVLVATRNDRTVRWGGLEGTHDAHLSFRRRDRQPEPITWRDIQRIKSELCGSEAEAFECFPAESRLIDGSNQRHLWVWRAGNLNAPQLGWYNVRAVLGEALSEADAATVAPLVTVHGGKLSNARQNPFEDGADANLNHQGVIWS</sequence>
<evidence type="ECO:0000313" key="2">
    <source>
        <dbReference type="EMBL" id="MBP2349126.1"/>
    </source>
</evidence>
<evidence type="ECO:0000259" key="1">
    <source>
        <dbReference type="Pfam" id="PF24746"/>
    </source>
</evidence>
<reference evidence="2 3" key="1">
    <citation type="submission" date="2021-03" db="EMBL/GenBank/DDBJ databases">
        <title>Sequencing the genomes of 1000 actinobacteria strains.</title>
        <authorList>
            <person name="Klenk H.-P."/>
        </authorList>
    </citation>
    <scope>NUCLEOTIDE SEQUENCE [LARGE SCALE GENOMIC DNA]</scope>
    <source>
        <strain evidence="2 3">DSM 18824</strain>
    </source>
</reference>
<protein>
    <recommendedName>
        <fullName evidence="1">DUF7694 domain-containing protein</fullName>
    </recommendedName>
</protein>
<keyword evidence="3" id="KW-1185">Reference proteome</keyword>
<dbReference type="Pfam" id="PF24746">
    <property type="entry name" value="DUF7694"/>
    <property type="match status" value="1"/>
</dbReference>
<dbReference type="EMBL" id="JAGINT010000001">
    <property type="protein sequence ID" value="MBP2349126.1"/>
    <property type="molecule type" value="Genomic_DNA"/>
</dbReference>
<proteinExistence type="predicted"/>